<protein>
    <submittedName>
        <fullName evidence="1">Uncharacterized protein</fullName>
    </submittedName>
</protein>
<sequence>MHCNSLNYRKSLNERTIECRENGYLLSGKMRTGISQYYKLGNDLRSKNHNMVAIKILSISEAPLEYSKRFVHREIYALNAMYRHLVVVSVVRVQTPNTFLL</sequence>
<evidence type="ECO:0000313" key="1">
    <source>
        <dbReference type="Ensembl" id="ENSHHUP00000020728.1"/>
    </source>
</evidence>
<keyword evidence="2" id="KW-1185">Reference proteome</keyword>
<evidence type="ECO:0000313" key="2">
    <source>
        <dbReference type="Proteomes" id="UP000314982"/>
    </source>
</evidence>
<dbReference type="AlphaFoldDB" id="A0A4W5KTT1"/>
<reference evidence="1" key="2">
    <citation type="submission" date="2025-08" db="UniProtKB">
        <authorList>
            <consortium name="Ensembl"/>
        </authorList>
    </citation>
    <scope>IDENTIFICATION</scope>
</reference>
<dbReference type="STRING" id="62062.ENSHHUP00000020728"/>
<dbReference type="Proteomes" id="UP000314982">
    <property type="component" value="Unassembled WGS sequence"/>
</dbReference>
<organism evidence="1 2">
    <name type="scientific">Hucho hucho</name>
    <name type="common">huchen</name>
    <dbReference type="NCBI Taxonomy" id="62062"/>
    <lineage>
        <taxon>Eukaryota</taxon>
        <taxon>Metazoa</taxon>
        <taxon>Chordata</taxon>
        <taxon>Craniata</taxon>
        <taxon>Vertebrata</taxon>
        <taxon>Euteleostomi</taxon>
        <taxon>Actinopterygii</taxon>
        <taxon>Neopterygii</taxon>
        <taxon>Teleostei</taxon>
        <taxon>Protacanthopterygii</taxon>
        <taxon>Salmoniformes</taxon>
        <taxon>Salmonidae</taxon>
        <taxon>Salmoninae</taxon>
        <taxon>Hucho</taxon>
    </lineage>
</organism>
<dbReference type="GeneTree" id="ENSGT01020000232004"/>
<accession>A0A4W5KTT1</accession>
<reference evidence="2" key="1">
    <citation type="submission" date="2018-06" db="EMBL/GenBank/DDBJ databases">
        <title>Genome assembly of Danube salmon.</title>
        <authorList>
            <person name="Macqueen D.J."/>
            <person name="Gundappa M.K."/>
        </authorList>
    </citation>
    <scope>NUCLEOTIDE SEQUENCE [LARGE SCALE GENOMIC DNA]</scope>
</reference>
<name>A0A4W5KTT1_9TELE</name>
<dbReference type="Ensembl" id="ENSHHUT00000021501.1">
    <property type="protein sequence ID" value="ENSHHUP00000020728.1"/>
    <property type="gene ID" value="ENSHHUG00000012984.1"/>
</dbReference>
<reference evidence="1" key="3">
    <citation type="submission" date="2025-09" db="UniProtKB">
        <authorList>
            <consortium name="Ensembl"/>
        </authorList>
    </citation>
    <scope>IDENTIFICATION</scope>
</reference>
<proteinExistence type="predicted"/>